<dbReference type="AlphaFoldDB" id="A0A7W9PIJ2"/>
<keyword evidence="2" id="KW-1133">Transmembrane helix</keyword>
<feature type="transmembrane region" description="Helical" evidence="2">
    <location>
        <begin position="6"/>
        <end position="27"/>
    </location>
</feature>
<dbReference type="Proteomes" id="UP000540412">
    <property type="component" value="Unassembled WGS sequence"/>
</dbReference>
<evidence type="ECO:0000313" key="3">
    <source>
        <dbReference type="EMBL" id="MBB5916824.1"/>
    </source>
</evidence>
<accession>A0A7W9PIJ2</accession>
<comment type="caution">
    <text evidence="3">The sequence shown here is derived from an EMBL/GenBank/DDBJ whole genome shotgun (WGS) entry which is preliminary data.</text>
</comment>
<keyword evidence="2" id="KW-0812">Transmembrane</keyword>
<name>A0A7W9PIJ2_9NOCA</name>
<gene>
    <name evidence="3" type="ORF">BJY24_005736</name>
</gene>
<protein>
    <submittedName>
        <fullName evidence="3">Uncharacterized protein</fullName>
    </submittedName>
</protein>
<dbReference type="EMBL" id="JACHIT010000002">
    <property type="protein sequence ID" value="MBB5916824.1"/>
    <property type="molecule type" value="Genomic_DNA"/>
</dbReference>
<organism evidence="3 4">
    <name type="scientific">Nocardia transvalensis</name>
    <dbReference type="NCBI Taxonomy" id="37333"/>
    <lineage>
        <taxon>Bacteria</taxon>
        <taxon>Bacillati</taxon>
        <taxon>Actinomycetota</taxon>
        <taxon>Actinomycetes</taxon>
        <taxon>Mycobacteriales</taxon>
        <taxon>Nocardiaceae</taxon>
        <taxon>Nocardia</taxon>
    </lineage>
</organism>
<sequence length="101" mass="10957">MSPVTAGLVAGVCGAIFVAVAALMLCADRGYERSLREAPTQILAIIDRTHDAPDTPPSVPEAHRDMQRHRLCAREDCPRKRIAYQVLVDAGHLTPDSGRIP</sequence>
<feature type="region of interest" description="Disordered" evidence="1">
    <location>
        <begin position="48"/>
        <end position="67"/>
    </location>
</feature>
<keyword evidence="2" id="KW-0472">Membrane</keyword>
<proteinExistence type="predicted"/>
<evidence type="ECO:0000256" key="2">
    <source>
        <dbReference type="SAM" id="Phobius"/>
    </source>
</evidence>
<dbReference type="RefSeq" id="WP_157185687.1">
    <property type="nucleotide sequence ID" value="NZ_JACHIT010000002.1"/>
</dbReference>
<reference evidence="3 4" key="1">
    <citation type="submission" date="2020-08" db="EMBL/GenBank/DDBJ databases">
        <title>Sequencing the genomes of 1000 actinobacteria strains.</title>
        <authorList>
            <person name="Klenk H.-P."/>
        </authorList>
    </citation>
    <scope>NUCLEOTIDE SEQUENCE [LARGE SCALE GENOMIC DNA]</scope>
    <source>
        <strain evidence="3 4">DSM 43582</strain>
    </source>
</reference>
<evidence type="ECO:0000313" key="4">
    <source>
        <dbReference type="Proteomes" id="UP000540412"/>
    </source>
</evidence>
<keyword evidence="4" id="KW-1185">Reference proteome</keyword>
<evidence type="ECO:0000256" key="1">
    <source>
        <dbReference type="SAM" id="MobiDB-lite"/>
    </source>
</evidence>